<evidence type="ECO:0000313" key="4">
    <source>
        <dbReference type="Proteomes" id="UP000660262"/>
    </source>
</evidence>
<dbReference type="EMBL" id="BNJQ01000014">
    <property type="protein sequence ID" value="GHP06711.1"/>
    <property type="molecule type" value="Genomic_DNA"/>
</dbReference>
<dbReference type="InterPro" id="IPR001173">
    <property type="entry name" value="Glyco_trans_2-like"/>
</dbReference>
<reference evidence="3" key="1">
    <citation type="submission" date="2020-10" db="EMBL/GenBank/DDBJ databases">
        <title>Unveiling of a novel bifunctional photoreceptor, Dualchrome1, isolated from a cosmopolitan green alga.</title>
        <authorList>
            <person name="Suzuki S."/>
            <person name="Kawachi M."/>
        </authorList>
    </citation>
    <scope>NUCLEOTIDE SEQUENCE</scope>
    <source>
        <strain evidence="3">NIES 2893</strain>
    </source>
</reference>
<dbReference type="Gene3D" id="3.90.550.10">
    <property type="entry name" value="Spore Coat Polysaccharide Biosynthesis Protein SpsA, Chain A"/>
    <property type="match status" value="1"/>
</dbReference>
<dbReference type="InterPro" id="IPR029044">
    <property type="entry name" value="Nucleotide-diphossugar_trans"/>
</dbReference>
<dbReference type="AlphaFoldDB" id="A0A830HMC0"/>
<feature type="region of interest" description="Disordered" evidence="1">
    <location>
        <begin position="415"/>
        <end position="456"/>
    </location>
</feature>
<dbReference type="CDD" id="cd00761">
    <property type="entry name" value="Glyco_tranf_GTA_type"/>
    <property type="match status" value="1"/>
</dbReference>
<protein>
    <recommendedName>
        <fullName evidence="2">Glycosyltransferase 2-like domain-containing protein</fullName>
    </recommendedName>
</protein>
<dbReference type="Pfam" id="PF00535">
    <property type="entry name" value="Glycos_transf_2"/>
    <property type="match status" value="1"/>
</dbReference>
<gene>
    <name evidence="3" type="ORF">PPROV_000545600</name>
</gene>
<dbReference type="PANTHER" id="PTHR22916:SF3">
    <property type="entry name" value="UDP-GLCNAC:BETAGAL BETA-1,3-N-ACETYLGLUCOSAMINYLTRANSFERASE-LIKE PROTEIN 1"/>
    <property type="match status" value="1"/>
</dbReference>
<organism evidence="3 4">
    <name type="scientific">Pycnococcus provasolii</name>
    <dbReference type="NCBI Taxonomy" id="41880"/>
    <lineage>
        <taxon>Eukaryota</taxon>
        <taxon>Viridiplantae</taxon>
        <taxon>Chlorophyta</taxon>
        <taxon>Pseudoscourfieldiophyceae</taxon>
        <taxon>Pseudoscourfieldiales</taxon>
        <taxon>Pycnococcaceae</taxon>
        <taxon>Pycnococcus</taxon>
    </lineage>
</organism>
<dbReference type="Proteomes" id="UP000660262">
    <property type="component" value="Unassembled WGS sequence"/>
</dbReference>
<feature type="domain" description="Glycosyltransferase 2-like" evidence="2">
    <location>
        <begin position="772"/>
        <end position="903"/>
    </location>
</feature>
<name>A0A830HMC0_9CHLO</name>
<keyword evidence="4" id="KW-1185">Reference proteome</keyword>
<sequence length="1042" mass="111870">MPPWPLLRSLRSPRLHQCTGNLRPVGWYVCLCKYKGKGLSPSPLPLSRLPVPALSPRPSALILISAVLGTGTARHGACTAMAMMAAVCWCLLLNFLFNAPTCRGAPAHAKGDYEGGSLRPSLCPLQCSRSGACKLGACRCYVGFEGVACDRRVSGVLSLATQPPLPSESRRRALRIVVVTIAHARATTADDADAVFPGVATAHVLAAAGHHVRVVAHASGQVAAARETAWREYATKQLGVAAFELLHTTRHYYLPTHNVRAYESFAWLHDDSLRGEPRADVVFFHDGHGAAYYSALARVQAHGLLRTTLVCRLETPHLWLQRHGGGGGATSIDDLEATFLERESMRLCDVPLVGDRSTYEWTRKRRWNTTAVPYVLPRPLPPDDDVSSSDVAWSKPGAGLGVEVVFVIEGPGGGDTGAGVSAGKNDEQEQSTAHDPPPEQLERASRNSVPGTRRLSLGAGDGSRFVLADTAAAARAAVAVASALAHEAGDNSIREVVFLMLGQDGVGHDAATRFVEESAARNAWPFTWRVMRGRTRDAVSYFVRTPRTSESASPEGSGALEFDIGASGRKAARRRVAVVIARRFRGASTPALARRLARVEARLRHATASKAPRDDPMRLVIVSEGRAADAVRIAVGASARVVDTADDDALATAVRKEIVSPDLAGIEAIGREAELENRLIGLFDSLVDGERSHDLKSSNSVSEGAFGAAMHVAQLAAASIGGALPSAISSNVVSPDVASPDTWWSGGVHGSPLLPTLNPGGGLDESHWPVVSIVITHYNRPKLLPFAIRSYAEQDYPSEKVQLIVIDDGSSDADVSAALDAIELEWRFAERGWLLLREPNRYLGGARNTAASHAQGEYILFVDDDNIAKPFEVRTFVRAMDSSGADVLTSFTDFVWGNDEMTPSGDTAVPMLSVQDTNASAKAKGHFSHSTPGFVFLGGSPEAGLFKNGFGDANCFVRTATFLSLGGYTTDRGIGYEDWEMYAKLSLGGYELQVVPYALYHYRFTGGASMQKSTSYSRSRRRALRPYVDRTTNHAIANKDSQ</sequence>
<evidence type="ECO:0000313" key="3">
    <source>
        <dbReference type="EMBL" id="GHP06711.1"/>
    </source>
</evidence>
<comment type="caution">
    <text evidence="3">The sequence shown here is derived from an EMBL/GenBank/DDBJ whole genome shotgun (WGS) entry which is preliminary data.</text>
</comment>
<proteinExistence type="predicted"/>
<feature type="compositionally biased region" description="Basic and acidic residues" evidence="1">
    <location>
        <begin position="436"/>
        <end position="445"/>
    </location>
</feature>
<dbReference type="OrthoDB" id="17040at2759"/>
<dbReference type="GO" id="GO:0016758">
    <property type="term" value="F:hexosyltransferase activity"/>
    <property type="evidence" value="ECO:0007669"/>
    <property type="project" value="UniProtKB-ARBA"/>
</dbReference>
<accession>A0A830HMC0</accession>
<evidence type="ECO:0000259" key="2">
    <source>
        <dbReference type="Pfam" id="PF00535"/>
    </source>
</evidence>
<evidence type="ECO:0000256" key="1">
    <source>
        <dbReference type="SAM" id="MobiDB-lite"/>
    </source>
</evidence>
<dbReference type="PANTHER" id="PTHR22916">
    <property type="entry name" value="GLYCOSYLTRANSFERASE"/>
    <property type="match status" value="1"/>
</dbReference>
<dbReference type="SUPFAM" id="SSF53448">
    <property type="entry name" value="Nucleotide-diphospho-sugar transferases"/>
    <property type="match status" value="1"/>
</dbReference>